<comment type="caution">
    <text evidence="1">The sequence shown here is derived from an EMBL/GenBank/DDBJ whole genome shotgun (WGS) entry which is preliminary data.</text>
</comment>
<gene>
    <name evidence="1" type="ORF">BCD95_004742</name>
</gene>
<dbReference type="EMBL" id="JABTDW010000001">
    <property type="protein sequence ID" value="NSB16483.1"/>
    <property type="molecule type" value="Genomic_DNA"/>
</dbReference>
<reference evidence="1" key="1">
    <citation type="submission" date="2020-06" db="EMBL/GenBank/DDBJ databases">
        <title>Genomic insights into acetone-butanol-ethanol (ABE) fermentation by sequencing solventogenic clostridia strains.</title>
        <authorList>
            <person name="Brown S."/>
        </authorList>
    </citation>
    <scope>NUCLEOTIDE SEQUENCE</scope>
    <source>
        <strain evidence="1">DJ123</strain>
    </source>
</reference>
<proteinExistence type="predicted"/>
<name>A0AAE5LRZ2_CLOBE</name>
<dbReference type="RefSeq" id="WP_077855938.1">
    <property type="nucleotide sequence ID" value="NZ_JABFUN010000001.1"/>
</dbReference>
<accession>A0AAE5LRZ2</accession>
<protein>
    <submittedName>
        <fullName evidence="1">Uncharacterized protein</fullName>
    </submittedName>
</protein>
<evidence type="ECO:0000313" key="2">
    <source>
        <dbReference type="Proteomes" id="UP000822184"/>
    </source>
</evidence>
<sequence length="65" mass="7916">MIYEHWTGCLSFLDREKLKDLPKSKKEYELYKHNFIKNGGLGSEHRLLTYEEFKEVNEKEDNDDY</sequence>
<evidence type="ECO:0000313" key="1">
    <source>
        <dbReference type="EMBL" id="NSB16483.1"/>
    </source>
</evidence>
<organism evidence="1 2">
    <name type="scientific">Clostridium beijerinckii</name>
    <name type="common">Clostridium MP</name>
    <dbReference type="NCBI Taxonomy" id="1520"/>
    <lineage>
        <taxon>Bacteria</taxon>
        <taxon>Bacillati</taxon>
        <taxon>Bacillota</taxon>
        <taxon>Clostridia</taxon>
        <taxon>Eubacteriales</taxon>
        <taxon>Clostridiaceae</taxon>
        <taxon>Clostridium</taxon>
    </lineage>
</organism>
<dbReference type="AlphaFoldDB" id="A0AAE5LRZ2"/>
<dbReference type="Proteomes" id="UP000822184">
    <property type="component" value="Unassembled WGS sequence"/>
</dbReference>